<dbReference type="OrthoDB" id="9813368at2"/>
<dbReference type="Proteomes" id="UP000051497">
    <property type="component" value="Unassembled WGS sequence"/>
</dbReference>
<protein>
    <submittedName>
        <fullName evidence="2">C40 family peptidase</fullName>
    </submittedName>
</protein>
<reference evidence="2" key="3">
    <citation type="submission" date="2021-06" db="EMBL/GenBank/DDBJ databases">
        <title>Genomic Description and Analysis of Intracellular Bacteria, Candidatus Berkiella cookevillensis and Candidatus Berkiella aquae.</title>
        <authorList>
            <person name="Kidane D.T."/>
            <person name="Mehari Y.T."/>
            <person name="Rice F.C."/>
            <person name="Arivett B.A."/>
            <person name="Farone A.L."/>
            <person name="Berk S.G."/>
            <person name="Farone M.B."/>
        </authorList>
    </citation>
    <scope>NUCLEOTIDE SEQUENCE</scope>
    <source>
        <strain evidence="2">HT99</strain>
    </source>
</reference>
<organism evidence="1">
    <name type="scientific">Candidatus Berkiella aquae</name>
    <dbReference type="NCBI Taxonomy" id="295108"/>
    <lineage>
        <taxon>Bacteria</taxon>
        <taxon>Pseudomonadati</taxon>
        <taxon>Pseudomonadota</taxon>
        <taxon>Gammaproteobacteria</taxon>
        <taxon>Candidatus Berkiellales</taxon>
        <taxon>Candidatus Berkiellaceae</taxon>
        <taxon>Candidatus Berkiella</taxon>
    </lineage>
</organism>
<dbReference type="STRING" id="295108.HT99x_00485"/>
<proteinExistence type="predicted"/>
<reference evidence="2" key="2">
    <citation type="journal article" date="2016" name="Genome Announc.">
        <title>Draft Genome Sequences of Two Novel Amoeba-Resistant Intranuclear Bacteria, 'Candidatus Berkiella cookevillensis' and 'Candidatus Berkiella aquae'.</title>
        <authorList>
            <person name="Mehari Y.T."/>
            <person name="Arivett B.A."/>
            <person name="Farone A.L."/>
            <person name="Gunderson J.H."/>
            <person name="Farone M.B."/>
        </authorList>
    </citation>
    <scope>NUCLEOTIDE SEQUENCE</scope>
    <source>
        <strain evidence="2">HT99</strain>
    </source>
</reference>
<accession>A0A0Q9YYJ2</accession>
<gene>
    <name evidence="1" type="ORF">HT99x_00485</name>
    <name evidence="2" type="ORF">HT99x_014915</name>
</gene>
<evidence type="ECO:0000313" key="3">
    <source>
        <dbReference type="Proteomes" id="UP000051497"/>
    </source>
</evidence>
<reference evidence="1" key="1">
    <citation type="submission" date="2015-09" db="EMBL/GenBank/DDBJ databases">
        <title>Draft Genome Sequences of Two Novel Amoeba-resistant Intranuclear Bacteria, Candidatus Berkiella cookevillensis and Candidatus Berkiella aquae.</title>
        <authorList>
            <person name="Mehari Y.T."/>
            <person name="Arivett B.A."/>
            <person name="Farone A.L."/>
            <person name="Gunderson J.H."/>
            <person name="Farone M.B."/>
        </authorList>
    </citation>
    <scope>NUCLEOTIDE SEQUENCE [LARGE SCALE GENOMIC DNA]</scope>
    <source>
        <strain evidence="1">HT99</strain>
    </source>
</reference>
<dbReference type="AlphaFoldDB" id="A0A0Q9YYJ2"/>
<comment type="caution">
    <text evidence="1">The sequence shown here is derived from an EMBL/GenBank/DDBJ whole genome shotgun (WGS) entry which is preliminary data.</text>
</comment>
<dbReference type="RefSeq" id="WP_075065136.1">
    <property type="nucleotide sequence ID" value="NZ_LKAJ02000001.1"/>
</dbReference>
<dbReference type="SUPFAM" id="SSF54001">
    <property type="entry name" value="Cysteine proteinases"/>
    <property type="match status" value="1"/>
</dbReference>
<keyword evidence="3" id="KW-1185">Reference proteome</keyword>
<dbReference type="EMBL" id="LKAJ02000001">
    <property type="protein sequence ID" value="MCS5712729.1"/>
    <property type="molecule type" value="Genomic_DNA"/>
</dbReference>
<sequence>MHESELQIGDILFFMNASGFPDHVAIYAGLRDDTHFITHAVSDPYFSIMTTRLKPDIRPYQVYRCKDTSLALQTATRMRIWAEHQIPFSIEKHDLHLTLMDLPKLCHPKTGGTEQANLAASSFASHFYRYIEYAAHPQMPEFPHQDKPLEGMFCSEAITAALNVETLKQMNAVKSLAEMEIDWISDRIDSSYIKAWASKAPSSQQPSAQYLAYQAGLQAENEYPFGELPSNSQRGSDGPFLPSIAAWRYNYYGPIENFISRYLSDEKFVLPLDSKITTPFAMLAYFAQHPNHWLDCGKLDPEPVEYPLADLELKKQEWIDYVTKLFNDAKEKKEDILANCLLHPEIPFTFKIPSPVKRPRSLSVDSTSNTLLSPSSRSQIEKYNGVVAYTSPQKPTVSPQQNTVVRAIPFPSLGDDEVFYDSNKLLTAYKTSIKRQLDFDNVPEDDEMLRKEFASQLGFK</sequence>
<evidence type="ECO:0000313" key="1">
    <source>
        <dbReference type="EMBL" id="KRG22068.1"/>
    </source>
</evidence>
<name>A0A0Q9YYJ2_9GAMM</name>
<dbReference type="EMBL" id="LKAJ01000002">
    <property type="protein sequence ID" value="KRG22068.1"/>
    <property type="molecule type" value="Genomic_DNA"/>
</dbReference>
<dbReference type="InterPro" id="IPR038765">
    <property type="entry name" value="Papain-like_cys_pep_sf"/>
</dbReference>
<evidence type="ECO:0000313" key="2">
    <source>
        <dbReference type="EMBL" id="MCS5712729.1"/>
    </source>
</evidence>